<comment type="caution">
    <text evidence="1">The sequence shown here is derived from an EMBL/GenBank/DDBJ whole genome shotgun (WGS) entry which is preliminary data.</text>
</comment>
<protein>
    <submittedName>
        <fullName evidence="1">Uncharacterized protein</fullName>
    </submittedName>
</protein>
<reference evidence="1" key="1">
    <citation type="submission" date="2021-03" db="EMBL/GenBank/DDBJ databases">
        <title>Comparative genomics and phylogenomic investigation of the class Geoglossomycetes provide insights into ecological specialization and systematics.</title>
        <authorList>
            <person name="Melie T."/>
            <person name="Pirro S."/>
            <person name="Miller A.N."/>
            <person name="Quandt A."/>
        </authorList>
    </citation>
    <scope>NUCLEOTIDE SEQUENCE</scope>
    <source>
        <strain evidence="1">GBOQ0MN5Z8</strain>
    </source>
</reference>
<keyword evidence="2" id="KW-1185">Reference proteome</keyword>
<name>A0A9P8I6T2_9PEZI</name>
<dbReference type="PANTHER" id="PTHR35392:SF5">
    <property type="entry name" value="ZN(2)-C6 FUNGAL-TYPE DOMAIN-CONTAINING PROTEIN"/>
    <property type="match status" value="1"/>
</dbReference>
<dbReference type="AlphaFoldDB" id="A0A9P8I6T2"/>
<proteinExistence type="predicted"/>
<evidence type="ECO:0000313" key="1">
    <source>
        <dbReference type="EMBL" id="KAH0541662.1"/>
    </source>
</evidence>
<dbReference type="InterPro" id="IPR052973">
    <property type="entry name" value="Fungal_sec-metab_reg_TF"/>
</dbReference>
<dbReference type="PANTHER" id="PTHR35392">
    <property type="entry name" value="ZN(II)2CYS6 TRANSCRIPTION FACTOR (EUROFUNG)-RELATED-RELATED"/>
    <property type="match status" value="1"/>
</dbReference>
<sequence length="319" mass="36500">MDEISTSHGSAVMWCYNERRTKHERHDEDSVPLAIVDDVLEGIPDLVESHLTLAIECYLEGLPRYYYTEVGENRLQAGLLGLVCNYYESTCGKSDQLRHALRLLLLVLMMGQTMYLTEDSRRELEPELQSWLNPSQCQYPMPRIAQRQFKFMVHQMVHEAMRDVLEDLHNLIWKKKKNEWATTFCVMVLLGIIAEDLQISLMLVAISLQVNEDLNRASDFEQARNSIRAIDESGFGLPLSLFEKAYGSFNPLTGPFNKVEEKLGDEDSIELVRGVRELVKRESQLLVKAKGTKVLPAPDSFSVDNISRLVSRILPDPQQ</sequence>
<dbReference type="OrthoDB" id="5378223at2759"/>
<accession>A0A9P8I6T2</accession>
<dbReference type="Proteomes" id="UP000698800">
    <property type="component" value="Unassembled WGS sequence"/>
</dbReference>
<dbReference type="EMBL" id="JAGHQL010000072">
    <property type="protein sequence ID" value="KAH0541662.1"/>
    <property type="molecule type" value="Genomic_DNA"/>
</dbReference>
<evidence type="ECO:0000313" key="2">
    <source>
        <dbReference type="Proteomes" id="UP000698800"/>
    </source>
</evidence>
<gene>
    <name evidence="1" type="ORF">FGG08_003893</name>
</gene>
<organism evidence="1 2">
    <name type="scientific">Glutinoglossum americanum</name>
    <dbReference type="NCBI Taxonomy" id="1670608"/>
    <lineage>
        <taxon>Eukaryota</taxon>
        <taxon>Fungi</taxon>
        <taxon>Dikarya</taxon>
        <taxon>Ascomycota</taxon>
        <taxon>Pezizomycotina</taxon>
        <taxon>Geoglossomycetes</taxon>
        <taxon>Geoglossales</taxon>
        <taxon>Geoglossaceae</taxon>
        <taxon>Glutinoglossum</taxon>
    </lineage>
</organism>